<feature type="region of interest" description="Disordered" evidence="1">
    <location>
        <begin position="38"/>
        <end position="60"/>
    </location>
</feature>
<keyword evidence="2" id="KW-0812">Transmembrane</keyword>
<evidence type="ECO:0000313" key="4">
    <source>
        <dbReference type="Proteomes" id="UP000014155"/>
    </source>
</evidence>
<dbReference type="Proteomes" id="UP000014155">
    <property type="component" value="Unassembled WGS sequence"/>
</dbReference>
<evidence type="ECO:0000313" key="3">
    <source>
        <dbReference type="EMBL" id="EMS70461.1"/>
    </source>
</evidence>
<dbReference type="STRING" id="1195236.CTER_3816"/>
<comment type="caution">
    <text evidence="3">The sequence shown here is derived from an EMBL/GenBank/DDBJ whole genome shotgun (WGS) entry which is preliminary data.</text>
</comment>
<dbReference type="PATRIC" id="fig|1195236.3.peg.4026"/>
<dbReference type="eggNOG" id="ENOG5033WSI">
    <property type="taxonomic scope" value="Bacteria"/>
</dbReference>
<gene>
    <name evidence="3" type="ORF">CTER_3816</name>
</gene>
<name>S0FJK4_RUMCE</name>
<dbReference type="AlphaFoldDB" id="S0FJK4"/>
<feature type="compositionally biased region" description="Polar residues" evidence="1">
    <location>
        <begin position="38"/>
        <end position="58"/>
    </location>
</feature>
<sequence>MRKVKRTRLIVIILAMVLVVNAGLVGYSMIGGNLPVSDKNSSDNSVKTTVNTQNSKTVDNGLKDEASTEISKEILDLIKTQDPDSYTKNLNNYKQLLELLNVHVKFKNEIERLIKKGKKLPDILIAYSFLNDCYGGMEDIEKLVDNKEAGKKWPDIFKEYFKNNPEFVPRDFESDYLERLLDSGTNQDTIMIADRVSQKAKVEIDTLISKKQAGESWRLINAEYGIVNGLEKSPHLSVTRTQLTKYTTQTNLSEKEVINALTIGTKLGESADSVLNSVKKGLSKEEIYAMAFEEKYY</sequence>
<organism evidence="3 4">
    <name type="scientific">Ruminiclostridium cellobioparum subsp. termitidis CT1112</name>
    <dbReference type="NCBI Taxonomy" id="1195236"/>
    <lineage>
        <taxon>Bacteria</taxon>
        <taxon>Bacillati</taxon>
        <taxon>Bacillota</taxon>
        <taxon>Clostridia</taxon>
        <taxon>Eubacteriales</taxon>
        <taxon>Oscillospiraceae</taxon>
        <taxon>Ruminiclostridium</taxon>
    </lineage>
</organism>
<evidence type="ECO:0000256" key="1">
    <source>
        <dbReference type="SAM" id="MobiDB-lite"/>
    </source>
</evidence>
<protein>
    <submittedName>
        <fullName evidence="3">Uncharacterized protein</fullName>
    </submittedName>
</protein>
<evidence type="ECO:0000256" key="2">
    <source>
        <dbReference type="SAM" id="Phobius"/>
    </source>
</evidence>
<keyword evidence="2" id="KW-1133">Transmembrane helix</keyword>
<dbReference type="RefSeq" id="WP_004628364.1">
    <property type="nucleotide sequence ID" value="NZ_AORV01000054.1"/>
</dbReference>
<reference evidence="3 4" key="1">
    <citation type="journal article" date="2013" name="Genome Announc.">
        <title>Draft Genome Sequence of the Cellulolytic, Mesophilic, Anaerobic Bacterium Clostridium termitidis Strain CT1112 (DSM 5398).</title>
        <authorList>
            <person name="Lal S."/>
            <person name="Ramachandran U."/>
            <person name="Zhang X."/>
            <person name="Munir R."/>
            <person name="Sparling R."/>
            <person name="Levin D.B."/>
        </authorList>
    </citation>
    <scope>NUCLEOTIDE SEQUENCE [LARGE SCALE GENOMIC DNA]</scope>
    <source>
        <strain evidence="3 4">CT1112</strain>
    </source>
</reference>
<keyword evidence="4" id="KW-1185">Reference proteome</keyword>
<keyword evidence="2" id="KW-0472">Membrane</keyword>
<feature type="transmembrane region" description="Helical" evidence="2">
    <location>
        <begin position="9"/>
        <end position="30"/>
    </location>
</feature>
<dbReference type="EMBL" id="AORV01000054">
    <property type="protein sequence ID" value="EMS70461.1"/>
    <property type="molecule type" value="Genomic_DNA"/>
</dbReference>
<accession>S0FJK4</accession>
<proteinExistence type="predicted"/>